<accession>K1YX19</accession>
<comment type="caution">
    <text evidence="1">The sequence shown here is derived from an EMBL/GenBank/DDBJ whole genome shotgun (WGS) entry which is preliminary data.</text>
</comment>
<sequence>MPIYLKLTRYIHRSIFHEIEDIGRVCLIFGIDIVFDTYFYLGIRTQNQNNRPHGRVSRNLWKIQMIVTGFVDEKQKFSRFSRGYLFRLFRVFFEDLIIKIWHNEFFKYKLISFCSRMVVVIILVVGT</sequence>
<protein>
    <submittedName>
        <fullName evidence="1">Uncharacterized protein</fullName>
    </submittedName>
</protein>
<evidence type="ECO:0000313" key="1">
    <source>
        <dbReference type="EMBL" id="EKD29894.1"/>
    </source>
</evidence>
<dbReference type="EMBL" id="AMFJ01034223">
    <property type="protein sequence ID" value="EKD29894.1"/>
    <property type="molecule type" value="Genomic_DNA"/>
</dbReference>
<gene>
    <name evidence="1" type="ORF">ACD_78C00223G0001</name>
</gene>
<proteinExistence type="predicted"/>
<name>K1YX19_9BACT</name>
<reference evidence="1" key="1">
    <citation type="journal article" date="2012" name="Science">
        <title>Fermentation, hydrogen, and sulfur metabolism in multiple uncultivated bacterial phyla.</title>
        <authorList>
            <person name="Wrighton K.C."/>
            <person name="Thomas B.C."/>
            <person name="Sharon I."/>
            <person name="Miller C.S."/>
            <person name="Castelle C.J."/>
            <person name="VerBerkmoes N.C."/>
            <person name="Wilkins M.J."/>
            <person name="Hettich R.L."/>
            <person name="Lipton M.S."/>
            <person name="Williams K.H."/>
            <person name="Long P.E."/>
            <person name="Banfield J.F."/>
        </authorList>
    </citation>
    <scope>NUCLEOTIDE SEQUENCE [LARGE SCALE GENOMIC DNA]</scope>
</reference>
<dbReference type="AlphaFoldDB" id="K1YX19"/>
<organism evidence="1">
    <name type="scientific">uncultured bacterium</name>
    <name type="common">gcode 4</name>
    <dbReference type="NCBI Taxonomy" id="1234023"/>
    <lineage>
        <taxon>Bacteria</taxon>
        <taxon>environmental samples</taxon>
    </lineage>
</organism>